<organism evidence="2">
    <name type="scientific">Streptomyces sp. SID14436</name>
    <dbReference type="NCBI Taxonomy" id="2706070"/>
    <lineage>
        <taxon>Bacteria</taxon>
        <taxon>Bacillati</taxon>
        <taxon>Actinomycetota</taxon>
        <taxon>Actinomycetes</taxon>
        <taxon>Kitasatosporales</taxon>
        <taxon>Streptomycetaceae</taxon>
        <taxon>Streptomyces</taxon>
    </lineage>
</organism>
<reference evidence="2" key="1">
    <citation type="submission" date="2020-01" db="EMBL/GenBank/DDBJ databases">
        <title>Insect and environment-associated Actinomycetes.</title>
        <authorList>
            <person name="Currrie C."/>
            <person name="Chevrette M."/>
            <person name="Carlson C."/>
            <person name="Stubbendieck R."/>
            <person name="Wendt-Pienkowski E."/>
        </authorList>
    </citation>
    <scope>NUCLEOTIDE SEQUENCE</scope>
    <source>
        <strain evidence="2">SID14436</strain>
    </source>
</reference>
<protein>
    <submittedName>
        <fullName evidence="2">Uncharacterized protein</fullName>
    </submittedName>
</protein>
<sequence length="112" mass="11632">MPDGYAPVPGLDGGWEPSGDGVFDPFADAEALDLDALGPLTVLELDEPSLYSPAEEEIAPRPAHGPDAPGGADTEVSSLLADLGDLDDSLDSVARHLLDLPAETDPPQEDRT</sequence>
<accession>A0A6G3QTF1</accession>
<evidence type="ECO:0000256" key="1">
    <source>
        <dbReference type="SAM" id="MobiDB-lite"/>
    </source>
</evidence>
<dbReference type="EMBL" id="JAAGMD010000321">
    <property type="protein sequence ID" value="NEA86612.1"/>
    <property type="molecule type" value="Genomic_DNA"/>
</dbReference>
<comment type="caution">
    <text evidence="2">The sequence shown here is derived from an EMBL/GenBank/DDBJ whole genome shotgun (WGS) entry which is preliminary data.</text>
</comment>
<feature type="region of interest" description="Disordered" evidence="1">
    <location>
        <begin position="47"/>
        <end position="76"/>
    </location>
</feature>
<feature type="region of interest" description="Disordered" evidence="1">
    <location>
        <begin position="1"/>
        <end position="24"/>
    </location>
</feature>
<proteinExistence type="predicted"/>
<dbReference type="RefSeq" id="WP_164334194.1">
    <property type="nucleotide sequence ID" value="NZ_JAAGMD010000321.1"/>
</dbReference>
<dbReference type="AlphaFoldDB" id="A0A6G3QTF1"/>
<name>A0A6G3QTF1_9ACTN</name>
<evidence type="ECO:0000313" key="2">
    <source>
        <dbReference type="EMBL" id="NEA86612.1"/>
    </source>
</evidence>
<gene>
    <name evidence="2" type="ORF">G3I53_11270</name>
</gene>